<feature type="coiled-coil region" evidence="4">
    <location>
        <begin position="305"/>
        <end position="332"/>
    </location>
</feature>
<dbReference type="GO" id="GO:0000155">
    <property type="term" value="F:phosphorelay sensor kinase activity"/>
    <property type="evidence" value="ECO:0007669"/>
    <property type="project" value="TreeGrafter"/>
</dbReference>
<feature type="transmembrane region" description="Helical" evidence="5">
    <location>
        <begin position="283"/>
        <end position="299"/>
    </location>
</feature>
<evidence type="ECO:0000259" key="6">
    <source>
        <dbReference type="PROSITE" id="PS50109"/>
    </source>
</evidence>
<feature type="transmembrane region" description="Helical" evidence="5">
    <location>
        <begin position="125"/>
        <end position="144"/>
    </location>
</feature>
<evidence type="ECO:0000256" key="3">
    <source>
        <dbReference type="ARBA" id="ARBA00022553"/>
    </source>
</evidence>
<dbReference type="PANTHER" id="PTHR43547">
    <property type="entry name" value="TWO-COMPONENT HISTIDINE KINASE"/>
    <property type="match status" value="1"/>
</dbReference>
<feature type="transmembrane region" description="Helical" evidence="5">
    <location>
        <begin position="164"/>
        <end position="183"/>
    </location>
</feature>
<dbReference type="PRINTS" id="PR00344">
    <property type="entry name" value="BCTRLSENSOR"/>
</dbReference>
<gene>
    <name evidence="7" type="ORF">A3A01_00070</name>
</gene>
<dbReference type="STRING" id="1801770.A3A01_00070"/>
<dbReference type="SMART" id="SM00387">
    <property type="entry name" value="HATPase_c"/>
    <property type="match status" value="1"/>
</dbReference>
<evidence type="ECO:0000313" key="8">
    <source>
        <dbReference type="Proteomes" id="UP000179352"/>
    </source>
</evidence>
<feature type="transmembrane region" description="Helical" evidence="5">
    <location>
        <begin position="223"/>
        <end position="245"/>
    </location>
</feature>
<keyword evidence="4" id="KW-0175">Coiled coil</keyword>
<evidence type="ECO:0000256" key="1">
    <source>
        <dbReference type="ARBA" id="ARBA00000085"/>
    </source>
</evidence>
<organism evidence="7 8">
    <name type="scientific">Candidatus Nomurabacteria bacterium RIFCSPLOWO2_01_FULL_39_17</name>
    <dbReference type="NCBI Taxonomy" id="1801770"/>
    <lineage>
        <taxon>Bacteria</taxon>
        <taxon>Candidatus Nomuraibacteriota</taxon>
    </lineage>
</organism>
<keyword evidence="3" id="KW-0597">Phosphoprotein</keyword>
<evidence type="ECO:0000256" key="5">
    <source>
        <dbReference type="SAM" id="Phobius"/>
    </source>
</evidence>
<reference evidence="7 8" key="1">
    <citation type="journal article" date="2016" name="Nat. Commun.">
        <title>Thousands of microbial genomes shed light on interconnected biogeochemical processes in an aquifer system.</title>
        <authorList>
            <person name="Anantharaman K."/>
            <person name="Brown C.T."/>
            <person name="Hug L.A."/>
            <person name="Sharon I."/>
            <person name="Castelle C.J."/>
            <person name="Probst A.J."/>
            <person name="Thomas B.C."/>
            <person name="Singh A."/>
            <person name="Wilkins M.J."/>
            <person name="Karaoz U."/>
            <person name="Brodie E.L."/>
            <person name="Williams K.H."/>
            <person name="Hubbard S.S."/>
            <person name="Banfield J.F."/>
        </authorList>
    </citation>
    <scope>NUCLEOTIDE SEQUENCE [LARGE SCALE GENOMIC DNA]</scope>
</reference>
<proteinExistence type="predicted"/>
<dbReference type="AlphaFoldDB" id="A0A1F6WUZ5"/>
<dbReference type="InterPro" id="IPR036890">
    <property type="entry name" value="HATPase_C_sf"/>
</dbReference>
<dbReference type="InterPro" id="IPR003594">
    <property type="entry name" value="HATPase_dom"/>
</dbReference>
<dbReference type="InterPro" id="IPR005467">
    <property type="entry name" value="His_kinase_dom"/>
</dbReference>
<feature type="transmembrane region" description="Helical" evidence="5">
    <location>
        <begin position="87"/>
        <end position="113"/>
    </location>
</feature>
<dbReference type="SUPFAM" id="SSF55874">
    <property type="entry name" value="ATPase domain of HSP90 chaperone/DNA topoisomerase II/histidine kinase"/>
    <property type="match status" value="1"/>
</dbReference>
<comment type="caution">
    <text evidence="7">The sequence shown here is derived from an EMBL/GenBank/DDBJ whole genome shotgun (WGS) entry which is preliminary data.</text>
</comment>
<dbReference type="Gene3D" id="3.30.565.10">
    <property type="entry name" value="Histidine kinase-like ATPase, C-terminal domain"/>
    <property type="match status" value="1"/>
</dbReference>
<dbReference type="InterPro" id="IPR004358">
    <property type="entry name" value="Sig_transdc_His_kin-like_C"/>
</dbReference>
<feature type="transmembrane region" description="Helical" evidence="5">
    <location>
        <begin position="195"/>
        <end position="217"/>
    </location>
</feature>
<protein>
    <recommendedName>
        <fullName evidence="2">histidine kinase</fullName>
        <ecNumber evidence="2">2.7.13.3</ecNumber>
    </recommendedName>
</protein>
<feature type="domain" description="Histidine kinase" evidence="6">
    <location>
        <begin position="332"/>
        <end position="550"/>
    </location>
</feature>
<feature type="transmembrane region" description="Helical" evidence="5">
    <location>
        <begin position="61"/>
        <end position="81"/>
    </location>
</feature>
<evidence type="ECO:0000256" key="2">
    <source>
        <dbReference type="ARBA" id="ARBA00012438"/>
    </source>
</evidence>
<dbReference type="Proteomes" id="UP000179352">
    <property type="component" value="Unassembled WGS sequence"/>
</dbReference>
<accession>A0A1F6WUZ5</accession>
<feature type="transmembrane region" description="Helical" evidence="5">
    <location>
        <begin position="30"/>
        <end position="49"/>
    </location>
</feature>
<sequence>METTIQAFIDICQWDTARFLIFSDNVFGTLIYYSHFLALILSLVVGMFVFFNGRKILINRLLSLIMILFSLWVFFDLILWANEKDYFIMFFWSVMLIIEPLIYALCVYFIDVFIEKKDISLRKKVGIFSLLLPVIILLPTKFALVDFYLGNCYREPTEGPIATYYVYLIEIIYSLWILFFAVKKYLKSSPETRRPIIFITLGVVLFLLSFVSGNMIGSVTDNWTLAQVGLFSMPIFAAFLAYMIVKFKTFNAKMFGAQALVFALGFSVLGIIFIRTIDNVRTIASATLLLIIVVGYLLIRSVKKEIEQKEKLQKLDIELEALLKQRESLTHLITHKVKGSFTHSKYIFSGILDGSFGAISPELKKIAEKGLESDNTGINTVDLVLNVANMQKGVIKYDMKKVDFRDIVLKTLSEKKVTIENKGLKLEQEIKTDECFTLGDTFWLKEVVSNLIENSMKYTSMGKIIIGLERQENKILFYVKDTGMGITREDKQHLFTEGGRGKDSVKINVDSTGYGLYTVKLVVEAHRGKVWAESDGVGKGSAFFAELNAI</sequence>
<dbReference type="EC" id="2.7.13.3" evidence="2"/>
<dbReference type="EMBL" id="MFUU01000020">
    <property type="protein sequence ID" value="OGI85696.1"/>
    <property type="molecule type" value="Genomic_DNA"/>
</dbReference>
<dbReference type="PANTHER" id="PTHR43547:SF2">
    <property type="entry name" value="HYBRID SIGNAL TRANSDUCTION HISTIDINE KINASE C"/>
    <property type="match status" value="1"/>
</dbReference>
<name>A0A1F6WUZ5_9BACT</name>
<keyword evidence="5" id="KW-1133">Transmembrane helix</keyword>
<evidence type="ECO:0000313" key="7">
    <source>
        <dbReference type="EMBL" id="OGI85696.1"/>
    </source>
</evidence>
<comment type="catalytic activity">
    <reaction evidence="1">
        <text>ATP + protein L-histidine = ADP + protein N-phospho-L-histidine.</text>
        <dbReference type="EC" id="2.7.13.3"/>
    </reaction>
</comment>
<feature type="transmembrane region" description="Helical" evidence="5">
    <location>
        <begin position="257"/>
        <end position="277"/>
    </location>
</feature>
<dbReference type="Pfam" id="PF02518">
    <property type="entry name" value="HATPase_c"/>
    <property type="match status" value="1"/>
</dbReference>
<dbReference type="PROSITE" id="PS50109">
    <property type="entry name" value="HIS_KIN"/>
    <property type="match status" value="1"/>
</dbReference>
<evidence type="ECO:0000256" key="4">
    <source>
        <dbReference type="SAM" id="Coils"/>
    </source>
</evidence>
<keyword evidence="5" id="KW-0472">Membrane</keyword>
<keyword evidence="5" id="KW-0812">Transmembrane</keyword>